<reference evidence="3" key="1">
    <citation type="submission" date="2025-08" db="UniProtKB">
        <authorList>
            <consortium name="RefSeq"/>
        </authorList>
    </citation>
    <scope>IDENTIFICATION</scope>
    <source>
        <strain evidence="3">15085-1641.00</strain>
        <tissue evidence="3">Whole body</tissue>
    </source>
</reference>
<keyword evidence="2" id="KW-1185">Reference proteome</keyword>
<dbReference type="AlphaFoldDB" id="A0A6J1LWB9"/>
<keyword evidence="1" id="KW-0732">Signal</keyword>
<dbReference type="OrthoDB" id="8043478at2759"/>
<dbReference type="Proteomes" id="UP000504633">
    <property type="component" value="Unplaced"/>
</dbReference>
<dbReference type="Pfam" id="PF06477">
    <property type="entry name" value="DUF1091"/>
    <property type="match status" value="1"/>
</dbReference>
<gene>
    <name evidence="3" type="primary">LOC111597668</name>
</gene>
<dbReference type="KEGG" id="dhe:111597668"/>
<dbReference type="InterPro" id="IPR010512">
    <property type="entry name" value="DUF1091"/>
</dbReference>
<dbReference type="PANTHER" id="PTHR21112">
    <property type="entry name" value="CHEMOSENSORY PROTEIN A 29A-RELATED"/>
    <property type="match status" value="1"/>
</dbReference>
<feature type="signal peptide" evidence="1">
    <location>
        <begin position="1"/>
        <end position="23"/>
    </location>
</feature>
<protein>
    <submittedName>
        <fullName evidence="3">Uncharacterized protein LOC111597668</fullName>
    </submittedName>
</protein>
<sequence>MNIQSTVSGIAAILLLHLSCCSARLWDFEPMFVNTTSADESLVQIHAEIVRKGRETPSISGTLDCQYPLDETTLVEAVVYRSQTGSEDDYKLTPWGIPRKTFTEYMREYYNNMIYPNFEGCSNLAKPGTENAWSKVNYVFDECIPTGKGLPEIVPEGYYKIQFTATGRVEWGFVFVMRIVSKSNMMGY</sequence>
<dbReference type="GeneID" id="111597668"/>
<proteinExistence type="predicted"/>
<accession>A0A6J1LWB9</accession>
<name>A0A6J1LWB9_DROHY</name>
<dbReference type="RefSeq" id="XP_023168259.1">
    <property type="nucleotide sequence ID" value="XM_023312491.2"/>
</dbReference>
<evidence type="ECO:0000313" key="2">
    <source>
        <dbReference type="Proteomes" id="UP000504633"/>
    </source>
</evidence>
<feature type="chain" id="PRO_5026841462" evidence="1">
    <location>
        <begin position="24"/>
        <end position="188"/>
    </location>
</feature>
<dbReference type="OMA" id="IVWLCAS"/>
<organism evidence="2 3">
    <name type="scientific">Drosophila hydei</name>
    <name type="common">Fruit fly</name>
    <dbReference type="NCBI Taxonomy" id="7224"/>
    <lineage>
        <taxon>Eukaryota</taxon>
        <taxon>Metazoa</taxon>
        <taxon>Ecdysozoa</taxon>
        <taxon>Arthropoda</taxon>
        <taxon>Hexapoda</taxon>
        <taxon>Insecta</taxon>
        <taxon>Pterygota</taxon>
        <taxon>Neoptera</taxon>
        <taxon>Endopterygota</taxon>
        <taxon>Diptera</taxon>
        <taxon>Brachycera</taxon>
        <taxon>Muscomorpha</taxon>
        <taxon>Ephydroidea</taxon>
        <taxon>Drosophilidae</taxon>
        <taxon>Drosophila</taxon>
    </lineage>
</organism>
<dbReference type="PANTHER" id="PTHR21112:SF0">
    <property type="entry name" value="CHEMOSENSORY PROTEIN A 29A-RELATED"/>
    <property type="match status" value="1"/>
</dbReference>
<evidence type="ECO:0000313" key="3">
    <source>
        <dbReference type="RefSeq" id="XP_023168259.1"/>
    </source>
</evidence>
<evidence type="ECO:0000256" key="1">
    <source>
        <dbReference type="SAM" id="SignalP"/>
    </source>
</evidence>